<sequence>PPAHQSLSIPPPSSPPMLHNDRAAPVSGLLDARSGTFCPLAAFKLWADSKVGQSSCSGTTQSHISSTPLPPFMVALVDLIGFSVESRGGMFRVQKVHTQ</sequence>
<evidence type="ECO:0000313" key="2">
    <source>
        <dbReference type="EMBL" id="KAK1898401.1"/>
    </source>
</evidence>
<proteinExistence type="predicted"/>
<accession>A0AAD9FEK9</accession>
<protein>
    <submittedName>
        <fullName evidence="2">Intersectin-2</fullName>
    </submittedName>
</protein>
<evidence type="ECO:0000313" key="3">
    <source>
        <dbReference type="Proteomes" id="UP001228049"/>
    </source>
</evidence>
<dbReference type="EMBL" id="JASDAP010000008">
    <property type="protein sequence ID" value="KAK1898401.1"/>
    <property type="molecule type" value="Genomic_DNA"/>
</dbReference>
<feature type="compositionally biased region" description="Pro residues" evidence="1">
    <location>
        <begin position="1"/>
        <end position="15"/>
    </location>
</feature>
<comment type="caution">
    <text evidence="2">The sequence shown here is derived from an EMBL/GenBank/DDBJ whole genome shotgun (WGS) entry which is preliminary data.</text>
</comment>
<evidence type="ECO:0000256" key="1">
    <source>
        <dbReference type="SAM" id="MobiDB-lite"/>
    </source>
</evidence>
<feature type="non-terminal residue" evidence="2">
    <location>
        <position position="1"/>
    </location>
</feature>
<dbReference type="AlphaFoldDB" id="A0AAD9FEK9"/>
<reference evidence="2" key="1">
    <citation type="submission" date="2023-04" db="EMBL/GenBank/DDBJ databases">
        <title>Chromosome-level genome of Chaenocephalus aceratus.</title>
        <authorList>
            <person name="Park H."/>
        </authorList>
    </citation>
    <scope>NUCLEOTIDE SEQUENCE</scope>
    <source>
        <strain evidence="2">DE</strain>
        <tissue evidence="2">Muscle</tissue>
    </source>
</reference>
<feature type="region of interest" description="Disordered" evidence="1">
    <location>
        <begin position="1"/>
        <end position="23"/>
    </location>
</feature>
<dbReference type="Proteomes" id="UP001228049">
    <property type="component" value="Unassembled WGS sequence"/>
</dbReference>
<gene>
    <name evidence="2" type="ORF">KUDE01_017925</name>
</gene>
<organism evidence="2 3">
    <name type="scientific">Dissostichus eleginoides</name>
    <name type="common">Patagonian toothfish</name>
    <name type="synonym">Dissostichus amissus</name>
    <dbReference type="NCBI Taxonomy" id="100907"/>
    <lineage>
        <taxon>Eukaryota</taxon>
        <taxon>Metazoa</taxon>
        <taxon>Chordata</taxon>
        <taxon>Craniata</taxon>
        <taxon>Vertebrata</taxon>
        <taxon>Euteleostomi</taxon>
        <taxon>Actinopterygii</taxon>
        <taxon>Neopterygii</taxon>
        <taxon>Teleostei</taxon>
        <taxon>Neoteleostei</taxon>
        <taxon>Acanthomorphata</taxon>
        <taxon>Eupercaria</taxon>
        <taxon>Perciformes</taxon>
        <taxon>Notothenioidei</taxon>
        <taxon>Nototheniidae</taxon>
        <taxon>Dissostichus</taxon>
    </lineage>
</organism>
<keyword evidence="3" id="KW-1185">Reference proteome</keyword>
<feature type="non-terminal residue" evidence="2">
    <location>
        <position position="99"/>
    </location>
</feature>
<name>A0AAD9FEK9_DISEL</name>